<dbReference type="EMBL" id="JAEAOA010001418">
    <property type="protein sequence ID" value="KAK3587093.1"/>
    <property type="molecule type" value="Genomic_DNA"/>
</dbReference>
<reference evidence="2" key="1">
    <citation type="journal article" date="2021" name="Genome Biol. Evol.">
        <title>A High-Quality Reference Genome for a Parasitic Bivalve with Doubly Uniparental Inheritance (Bivalvia: Unionida).</title>
        <authorList>
            <person name="Smith C.H."/>
        </authorList>
    </citation>
    <scope>NUCLEOTIDE SEQUENCE</scope>
    <source>
        <strain evidence="2">CHS0354</strain>
    </source>
</reference>
<keyword evidence="3" id="KW-1185">Reference proteome</keyword>
<reference evidence="2" key="3">
    <citation type="submission" date="2023-05" db="EMBL/GenBank/DDBJ databases">
        <authorList>
            <person name="Smith C.H."/>
        </authorList>
    </citation>
    <scope>NUCLEOTIDE SEQUENCE</scope>
    <source>
        <strain evidence="2">CHS0354</strain>
        <tissue evidence="2">Mantle</tissue>
    </source>
</reference>
<dbReference type="AlphaFoldDB" id="A0AAE0S8R7"/>
<comment type="caution">
    <text evidence="2">The sequence shown here is derived from an EMBL/GenBank/DDBJ whole genome shotgun (WGS) entry which is preliminary data.</text>
</comment>
<evidence type="ECO:0000313" key="3">
    <source>
        <dbReference type="Proteomes" id="UP001195483"/>
    </source>
</evidence>
<name>A0AAE0S8R7_9BIVA</name>
<protein>
    <submittedName>
        <fullName evidence="2">Uncharacterized protein</fullName>
    </submittedName>
</protein>
<feature type="region of interest" description="Disordered" evidence="1">
    <location>
        <begin position="55"/>
        <end position="77"/>
    </location>
</feature>
<accession>A0AAE0S8R7</accession>
<reference evidence="2" key="2">
    <citation type="journal article" date="2021" name="Genome Biol. Evol.">
        <title>Developing a high-quality reference genome for a parasitic bivalve with doubly uniparental inheritance (Bivalvia: Unionida).</title>
        <authorList>
            <person name="Smith C.H."/>
        </authorList>
    </citation>
    <scope>NUCLEOTIDE SEQUENCE</scope>
    <source>
        <strain evidence="2">CHS0354</strain>
        <tissue evidence="2">Mantle</tissue>
    </source>
</reference>
<sequence length="150" mass="17504">MDPDKNNFLSALIYTKPNHCYGTLGPTTLRITALQFKIQLTNNEKKDSPWTLLRSEQKKENAKKNKDEEVMERKMSEEKVIKRENMIQRRKNSGKCKAREAVGGEDADIKKRENADNIKDKERLIARNTDLYTILKIEEPMTISKKPTFF</sequence>
<organism evidence="2 3">
    <name type="scientific">Potamilus streckersoni</name>
    <dbReference type="NCBI Taxonomy" id="2493646"/>
    <lineage>
        <taxon>Eukaryota</taxon>
        <taxon>Metazoa</taxon>
        <taxon>Spiralia</taxon>
        <taxon>Lophotrochozoa</taxon>
        <taxon>Mollusca</taxon>
        <taxon>Bivalvia</taxon>
        <taxon>Autobranchia</taxon>
        <taxon>Heteroconchia</taxon>
        <taxon>Palaeoheterodonta</taxon>
        <taxon>Unionida</taxon>
        <taxon>Unionoidea</taxon>
        <taxon>Unionidae</taxon>
        <taxon>Ambleminae</taxon>
        <taxon>Lampsilini</taxon>
        <taxon>Potamilus</taxon>
    </lineage>
</organism>
<gene>
    <name evidence="2" type="ORF">CHS0354_023549</name>
</gene>
<evidence type="ECO:0000256" key="1">
    <source>
        <dbReference type="SAM" id="MobiDB-lite"/>
    </source>
</evidence>
<evidence type="ECO:0000313" key="2">
    <source>
        <dbReference type="EMBL" id="KAK3587093.1"/>
    </source>
</evidence>
<proteinExistence type="predicted"/>
<dbReference type="Proteomes" id="UP001195483">
    <property type="component" value="Unassembled WGS sequence"/>
</dbReference>